<organism evidence="1 2">
    <name type="scientific">Capnocytophaga sputigena</name>
    <dbReference type="NCBI Taxonomy" id="1019"/>
    <lineage>
        <taxon>Bacteria</taxon>
        <taxon>Pseudomonadati</taxon>
        <taxon>Bacteroidota</taxon>
        <taxon>Flavobacteriia</taxon>
        <taxon>Flavobacteriales</taxon>
        <taxon>Flavobacteriaceae</taxon>
        <taxon>Capnocytophaga</taxon>
    </lineage>
</organism>
<reference evidence="2" key="1">
    <citation type="submission" date="2017-06" db="EMBL/GenBank/DDBJ databases">
        <title>Capnocytophaga spp. assemblies.</title>
        <authorList>
            <person name="Gulvik C.A."/>
        </authorList>
    </citation>
    <scope>NUCLEOTIDE SEQUENCE [LARGE SCALE GENOMIC DNA]</scope>
    <source>
        <strain evidence="2">H4486</strain>
    </source>
</reference>
<gene>
    <name evidence="1" type="ORF">CGC59_05520</name>
</gene>
<dbReference type="GeneID" id="78162039"/>
<evidence type="ECO:0000313" key="2">
    <source>
        <dbReference type="Proteomes" id="UP000217334"/>
    </source>
</evidence>
<name>A0A2A3N8Q7_CAPSP</name>
<sequence>MIVIKPLNERISEGDKERAANSYIMSIVAIMAGMPLPIINLLATLFFLIAHRKGSYFVRWHCYQSLVSQLFLFFVNTTSFWWTISILLGSNIISNAYIAWIIIAFSFNVIEIIGTFYSAVEVRKGKHLFWWFYGDIVDLIVKK</sequence>
<dbReference type="AlphaFoldDB" id="A0A2A3N8Q7"/>
<protein>
    <submittedName>
        <fullName evidence="1">Uncharacterized protein</fullName>
    </submittedName>
</protein>
<evidence type="ECO:0000313" key="1">
    <source>
        <dbReference type="EMBL" id="ATA79179.1"/>
    </source>
</evidence>
<proteinExistence type="predicted"/>
<dbReference type="RefSeq" id="WP_095898173.1">
    <property type="nucleotide sequence ID" value="NZ_CALGFZ010000054.1"/>
</dbReference>
<accession>A0A2A3N8Q7</accession>
<dbReference type="EMBL" id="CP022383">
    <property type="protein sequence ID" value="ATA79179.1"/>
    <property type="molecule type" value="Genomic_DNA"/>
</dbReference>
<dbReference type="Proteomes" id="UP000217334">
    <property type="component" value="Chromosome"/>
</dbReference>